<organism evidence="2 3">
    <name type="scientific">Neoroseomonas oryzicola</name>
    <dbReference type="NCBI Taxonomy" id="535904"/>
    <lineage>
        <taxon>Bacteria</taxon>
        <taxon>Pseudomonadati</taxon>
        <taxon>Pseudomonadota</taxon>
        <taxon>Alphaproteobacteria</taxon>
        <taxon>Acetobacterales</taxon>
        <taxon>Acetobacteraceae</taxon>
        <taxon>Neoroseomonas</taxon>
    </lineage>
</organism>
<reference evidence="2 3" key="1">
    <citation type="submission" date="2020-02" db="EMBL/GenBank/DDBJ databases">
        <authorList>
            <person name="Sun Q."/>
            <person name="Inoue M."/>
        </authorList>
    </citation>
    <scope>NUCLEOTIDE SEQUENCE [LARGE SCALE GENOMIC DNA]</scope>
    <source>
        <strain evidence="2 3">KCTC 22478</strain>
    </source>
</reference>
<dbReference type="RefSeq" id="WP_168043351.1">
    <property type="nucleotide sequence ID" value="NZ_JAAEDK010000024.1"/>
</dbReference>
<name>A0ABX1ER13_9PROT</name>
<keyword evidence="3" id="KW-1185">Reference proteome</keyword>
<protein>
    <recommendedName>
        <fullName evidence="4">DUF4169 family protein</fullName>
    </recommendedName>
</protein>
<dbReference type="EMBL" id="JAAVUP010000010">
    <property type="protein sequence ID" value="NKE19443.1"/>
    <property type="molecule type" value="Genomic_DNA"/>
</dbReference>
<evidence type="ECO:0008006" key="4">
    <source>
        <dbReference type="Google" id="ProtNLM"/>
    </source>
</evidence>
<evidence type="ECO:0000313" key="3">
    <source>
        <dbReference type="Proteomes" id="UP000746741"/>
    </source>
</evidence>
<feature type="region of interest" description="Disordered" evidence="1">
    <location>
        <begin position="1"/>
        <end position="57"/>
    </location>
</feature>
<gene>
    <name evidence="2" type="ORF">GWK15_20980</name>
</gene>
<sequence>MGRKPNYGQQRADVNRAKQAKKDAKLREREEAVARRKASGQADEPETEDLIDKPARD</sequence>
<evidence type="ECO:0000256" key="1">
    <source>
        <dbReference type="SAM" id="MobiDB-lite"/>
    </source>
</evidence>
<proteinExistence type="predicted"/>
<comment type="caution">
    <text evidence="2">The sequence shown here is derived from an EMBL/GenBank/DDBJ whole genome shotgun (WGS) entry which is preliminary data.</text>
</comment>
<feature type="compositionally biased region" description="Basic and acidic residues" evidence="1">
    <location>
        <begin position="13"/>
        <end position="34"/>
    </location>
</feature>
<accession>A0ABX1ER13</accession>
<dbReference type="Proteomes" id="UP000746741">
    <property type="component" value="Unassembled WGS sequence"/>
</dbReference>
<evidence type="ECO:0000313" key="2">
    <source>
        <dbReference type="EMBL" id="NKE19443.1"/>
    </source>
</evidence>